<sequence>MRDKSICKVLIMRVASRCNLNCTYCYMYNVGDESFKSQPKFMSIDTVDKVIEQVGLHCETNNLKSFEFIFHGGEPMLISKEFYKYFVAQAKEKLPIQTKLFFAIQTNGILLSEEWCKVFSELKIEIGISIDGYEESHDKYRINHSGNGSFRSVMQGFKIASESAYLQKIPGVLSVINIQADAEKFFYFLKEYKIQLIDFLLPDCSYEKLPLGYEDGINDRTLYADWLIILFDLWFTDNTNGPQIIFFEQLVKIIIGIDEGFEYIGNRKAEFLTIETDGSIEVTGSFKVCGDGFTKKGYNIHTHTLEESLEDELAQRYINGHDNLCSKCQACPIVEVCGGGFVAHRYSKHNGFDNPSVYCLDLMKLITHVQNKVLDYLPIELVEESELTYLSFEELKHNNI</sequence>
<evidence type="ECO:0000256" key="3">
    <source>
        <dbReference type="ARBA" id="ARBA00022691"/>
    </source>
</evidence>
<dbReference type="SUPFAM" id="SSF102114">
    <property type="entry name" value="Radical SAM enzymes"/>
    <property type="match status" value="1"/>
</dbReference>
<protein>
    <submittedName>
        <fullName evidence="8">Radical SAM protein</fullName>
    </submittedName>
</protein>
<organism evidence="8 9">
    <name type="scientific">Arcicella aquatica</name>
    <dbReference type="NCBI Taxonomy" id="217141"/>
    <lineage>
        <taxon>Bacteria</taxon>
        <taxon>Pseudomonadati</taxon>
        <taxon>Bacteroidota</taxon>
        <taxon>Cytophagia</taxon>
        <taxon>Cytophagales</taxon>
        <taxon>Flectobacillaceae</taxon>
        <taxon>Arcicella</taxon>
    </lineage>
</organism>
<dbReference type="Proteomes" id="UP001304671">
    <property type="component" value="Unassembled WGS sequence"/>
</dbReference>
<dbReference type="SFLD" id="SFLDG01384">
    <property type="entry name" value="thioether_bond_formation_requi"/>
    <property type="match status" value="1"/>
</dbReference>
<dbReference type="InterPro" id="IPR058240">
    <property type="entry name" value="rSAM_sf"/>
</dbReference>
<evidence type="ECO:0000256" key="2">
    <source>
        <dbReference type="ARBA" id="ARBA00022485"/>
    </source>
</evidence>
<dbReference type="Pfam" id="PF04055">
    <property type="entry name" value="Radical_SAM"/>
    <property type="match status" value="1"/>
</dbReference>
<dbReference type="PANTHER" id="PTHR43273">
    <property type="entry name" value="ANAEROBIC SULFATASE-MATURATING ENZYME HOMOLOG ASLB-RELATED"/>
    <property type="match status" value="1"/>
</dbReference>
<keyword evidence="5" id="KW-0408">Iron</keyword>
<dbReference type="PROSITE" id="PS51918">
    <property type="entry name" value="RADICAL_SAM"/>
    <property type="match status" value="1"/>
</dbReference>
<comment type="cofactor">
    <cofactor evidence="1">
        <name>[4Fe-4S] cluster</name>
        <dbReference type="ChEBI" id="CHEBI:49883"/>
    </cofactor>
</comment>
<keyword evidence="4" id="KW-0479">Metal-binding</keyword>
<evidence type="ECO:0000256" key="1">
    <source>
        <dbReference type="ARBA" id="ARBA00001966"/>
    </source>
</evidence>
<dbReference type="InterPro" id="IPR000385">
    <property type="entry name" value="MoaA_NifB_PqqE_Fe-S-bd_CS"/>
</dbReference>
<dbReference type="SFLD" id="SFLDS00029">
    <property type="entry name" value="Radical_SAM"/>
    <property type="match status" value="2"/>
</dbReference>
<dbReference type="EMBL" id="JAYFUL010000011">
    <property type="protein sequence ID" value="MEA5257955.1"/>
    <property type="molecule type" value="Genomic_DNA"/>
</dbReference>
<dbReference type="Gene3D" id="3.20.20.70">
    <property type="entry name" value="Aldolase class I"/>
    <property type="match status" value="1"/>
</dbReference>
<evidence type="ECO:0000313" key="9">
    <source>
        <dbReference type="Proteomes" id="UP001304671"/>
    </source>
</evidence>
<dbReference type="PROSITE" id="PS01305">
    <property type="entry name" value="MOAA_NIFB_PQQE"/>
    <property type="match status" value="1"/>
</dbReference>
<evidence type="ECO:0000313" key="8">
    <source>
        <dbReference type="EMBL" id="MEA5257955.1"/>
    </source>
</evidence>
<dbReference type="CDD" id="cd01335">
    <property type="entry name" value="Radical_SAM"/>
    <property type="match status" value="1"/>
</dbReference>
<evidence type="ECO:0000256" key="4">
    <source>
        <dbReference type="ARBA" id="ARBA00022723"/>
    </source>
</evidence>
<feature type="domain" description="Radical SAM core" evidence="7">
    <location>
        <begin position="4"/>
        <end position="236"/>
    </location>
</feature>
<accession>A0ABU5QLL4</accession>
<dbReference type="InterPro" id="IPR023867">
    <property type="entry name" value="Sulphatase_maturase_rSAM"/>
</dbReference>
<dbReference type="RefSeq" id="WP_323248692.1">
    <property type="nucleotide sequence ID" value="NZ_JAYFUL010000011.1"/>
</dbReference>
<reference evidence="8 9" key="1">
    <citation type="submission" date="2023-12" db="EMBL/GenBank/DDBJ databases">
        <title>Novel species of the genus Arcicella isolated from rivers.</title>
        <authorList>
            <person name="Lu H."/>
        </authorList>
    </citation>
    <scope>NUCLEOTIDE SEQUENCE [LARGE SCALE GENOMIC DNA]</scope>
    <source>
        <strain evidence="8 9">LMG 21963</strain>
    </source>
</reference>
<dbReference type="InterPro" id="IPR007197">
    <property type="entry name" value="rSAM"/>
</dbReference>
<comment type="caution">
    <text evidence="8">The sequence shown here is derived from an EMBL/GenBank/DDBJ whole genome shotgun (WGS) entry which is preliminary data.</text>
</comment>
<keyword evidence="6" id="KW-0411">Iron-sulfur</keyword>
<evidence type="ECO:0000256" key="6">
    <source>
        <dbReference type="ARBA" id="ARBA00023014"/>
    </source>
</evidence>
<name>A0ABU5QLL4_9BACT</name>
<gene>
    <name evidence="8" type="ORF">VB264_09165</name>
</gene>
<evidence type="ECO:0000256" key="5">
    <source>
        <dbReference type="ARBA" id="ARBA00023004"/>
    </source>
</evidence>
<keyword evidence="9" id="KW-1185">Reference proteome</keyword>
<keyword evidence="2" id="KW-0004">4Fe-4S</keyword>
<keyword evidence="3" id="KW-0949">S-adenosyl-L-methionine</keyword>
<proteinExistence type="predicted"/>
<dbReference type="SFLD" id="SFLDG01067">
    <property type="entry name" value="SPASM/twitch_domain_containing"/>
    <property type="match status" value="2"/>
</dbReference>
<dbReference type="PANTHER" id="PTHR43273:SF8">
    <property type="entry name" value="RADICAL SAM DOMAIN PROTEIN"/>
    <property type="match status" value="1"/>
</dbReference>
<dbReference type="InterPro" id="IPR013785">
    <property type="entry name" value="Aldolase_TIM"/>
</dbReference>
<evidence type="ECO:0000259" key="7">
    <source>
        <dbReference type="PROSITE" id="PS51918"/>
    </source>
</evidence>
<dbReference type="SFLD" id="SFLDG01386">
    <property type="entry name" value="main_SPASM_domain-containing"/>
    <property type="match status" value="2"/>
</dbReference>
<dbReference type="SFLD" id="SFLDG01072">
    <property type="entry name" value="dehydrogenase_like"/>
    <property type="match status" value="1"/>
</dbReference>